<evidence type="ECO:0000313" key="2">
    <source>
        <dbReference type="EMBL" id="AHM55818.1"/>
    </source>
</evidence>
<dbReference type="SUPFAM" id="SSF88659">
    <property type="entry name" value="Sigma3 and sigma4 domains of RNA polymerase sigma factors"/>
    <property type="match status" value="1"/>
</dbReference>
<name>W8TDC0_PEPAC</name>
<dbReference type="EMBL" id="CP007452">
    <property type="protein sequence ID" value="AHM55818.1"/>
    <property type="molecule type" value="Genomic_DNA"/>
</dbReference>
<feature type="domain" description="RNA polymerase sigma-70 region 4" evidence="1">
    <location>
        <begin position="77"/>
        <end position="126"/>
    </location>
</feature>
<reference evidence="2 3" key="1">
    <citation type="journal article" date="2014" name="Genome Announc.">
        <title>Complete Genome Sequence of Amino Acid-Utilizing Eubacterium acidaminophilum al-2 (DSM 3953).</title>
        <authorList>
            <person name="Poehlein A."/>
            <person name="Andreesen J.R."/>
            <person name="Daniel R."/>
        </authorList>
    </citation>
    <scope>NUCLEOTIDE SEQUENCE [LARGE SCALE GENOMIC DNA]</scope>
    <source>
        <strain evidence="2 3">DSM 3953</strain>
    </source>
</reference>
<gene>
    <name evidence="2" type="ORF">EAL2_c05160</name>
</gene>
<dbReference type="AlphaFoldDB" id="W8TDC0"/>
<dbReference type="KEGG" id="eac:EAL2_c05160"/>
<dbReference type="RefSeq" id="WP_025434854.1">
    <property type="nucleotide sequence ID" value="NZ_CP007452.1"/>
</dbReference>
<dbReference type="eggNOG" id="COG1595">
    <property type="taxonomic scope" value="Bacteria"/>
</dbReference>
<dbReference type="InterPro" id="IPR036388">
    <property type="entry name" value="WH-like_DNA-bd_sf"/>
</dbReference>
<dbReference type="GO" id="GO:0006352">
    <property type="term" value="P:DNA-templated transcription initiation"/>
    <property type="evidence" value="ECO:0007669"/>
    <property type="project" value="InterPro"/>
</dbReference>
<dbReference type="InterPro" id="IPR013324">
    <property type="entry name" value="RNA_pol_sigma_r3/r4-like"/>
</dbReference>
<dbReference type="STRING" id="1286171.EAL2_c05160"/>
<protein>
    <recommendedName>
        <fullName evidence="1">RNA polymerase sigma-70 region 4 domain-containing protein</fullName>
    </recommendedName>
</protein>
<dbReference type="PATRIC" id="fig|1286171.3.peg.458"/>
<dbReference type="OrthoDB" id="9816227at2"/>
<evidence type="ECO:0000313" key="3">
    <source>
        <dbReference type="Proteomes" id="UP000019591"/>
    </source>
</evidence>
<keyword evidence="3" id="KW-1185">Reference proteome</keyword>
<accession>W8TDC0</accession>
<dbReference type="InterPro" id="IPR007630">
    <property type="entry name" value="RNA_pol_sigma70_r4"/>
</dbReference>
<dbReference type="HOGENOM" id="CLU_117542_1_1_9"/>
<dbReference type="Pfam" id="PF04545">
    <property type="entry name" value="Sigma70_r4"/>
    <property type="match status" value="1"/>
</dbReference>
<evidence type="ECO:0000259" key="1">
    <source>
        <dbReference type="Pfam" id="PF04545"/>
    </source>
</evidence>
<dbReference type="Gene3D" id="1.10.10.10">
    <property type="entry name" value="Winged helix-like DNA-binding domain superfamily/Winged helix DNA-binding domain"/>
    <property type="match status" value="1"/>
</dbReference>
<organism evidence="2 3">
    <name type="scientific">Peptoclostridium acidaminophilum DSM 3953</name>
    <dbReference type="NCBI Taxonomy" id="1286171"/>
    <lineage>
        <taxon>Bacteria</taxon>
        <taxon>Bacillati</taxon>
        <taxon>Bacillota</taxon>
        <taxon>Clostridia</taxon>
        <taxon>Peptostreptococcales</taxon>
        <taxon>Peptoclostridiaceae</taxon>
        <taxon>Peptoclostridium</taxon>
    </lineage>
</organism>
<sequence length="129" mass="15305">MKYDYHFNKETITIEVQEGDYDILIELDRLERNVNQKETRRHASLDAFNLDGNLFPANVDVEAECIKNEEYQVLYKAIDQLLPQQQELIKKVFFEKRTIVSIAREEGVGESAIRDRLNRIYKKLKENLK</sequence>
<proteinExistence type="predicted"/>
<dbReference type="GO" id="GO:0003700">
    <property type="term" value="F:DNA-binding transcription factor activity"/>
    <property type="evidence" value="ECO:0007669"/>
    <property type="project" value="InterPro"/>
</dbReference>
<dbReference type="Proteomes" id="UP000019591">
    <property type="component" value="Chromosome"/>
</dbReference>